<comment type="catalytic activity">
    <reaction evidence="5 7">
        <text>hydrogencarbonate + H(+) = CO2 + H2O</text>
        <dbReference type="Rhea" id="RHEA:10748"/>
        <dbReference type="ChEBI" id="CHEBI:15377"/>
        <dbReference type="ChEBI" id="CHEBI:15378"/>
        <dbReference type="ChEBI" id="CHEBI:16526"/>
        <dbReference type="ChEBI" id="CHEBI:17544"/>
        <dbReference type="EC" id="4.2.1.1"/>
    </reaction>
</comment>
<feature type="binding site" evidence="6">
    <location>
        <position position="148"/>
    </location>
    <ligand>
        <name>Zn(2+)</name>
        <dbReference type="ChEBI" id="CHEBI:29105"/>
    </ligand>
</feature>
<protein>
    <recommendedName>
        <fullName evidence="2 7">Carbonic anhydrase</fullName>
        <ecNumber evidence="2 7">4.2.1.1</ecNumber>
    </recommendedName>
    <alternativeName>
        <fullName evidence="7">Carbonate dehydratase</fullName>
    </alternativeName>
</protein>
<dbReference type="AlphaFoldDB" id="A0AAE4JXF1"/>
<dbReference type="GO" id="GO:0004089">
    <property type="term" value="F:carbonate dehydratase activity"/>
    <property type="evidence" value="ECO:0007669"/>
    <property type="project" value="UniProtKB-UniRule"/>
</dbReference>
<dbReference type="InterPro" id="IPR036874">
    <property type="entry name" value="Carbonic_anhydrase_sf"/>
</dbReference>
<reference evidence="9" key="1">
    <citation type="submission" date="2023-07" db="EMBL/GenBank/DDBJ databases">
        <authorList>
            <person name="Luz R."/>
            <person name="Cordeiro R."/>
            <person name="Fonseca A."/>
            <person name="Goncalves V."/>
        </authorList>
    </citation>
    <scope>NUCLEOTIDE SEQUENCE [LARGE SCALE GENOMIC DNA]</scope>
    <source>
        <strain evidence="9">BACA0444</strain>
    </source>
</reference>
<evidence type="ECO:0000256" key="5">
    <source>
        <dbReference type="ARBA" id="ARBA00048348"/>
    </source>
</evidence>
<dbReference type="GO" id="GO:0015976">
    <property type="term" value="P:carbon utilization"/>
    <property type="evidence" value="ECO:0007669"/>
    <property type="project" value="InterPro"/>
</dbReference>
<dbReference type="SUPFAM" id="SSF53056">
    <property type="entry name" value="beta-carbonic anhydrase, cab"/>
    <property type="match status" value="1"/>
</dbReference>
<dbReference type="CDD" id="cd03378">
    <property type="entry name" value="beta_CA_cladeC"/>
    <property type="match status" value="1"/>
</dbReference>
<keyword evidence="6" id="KW-0479">Metal-binding</keyword>
<keyword evidence="4 7" id="KW-0456">Lyase</keyword>
<comment type="cofactor">
    <cofactor evidence="6">
        <name>Zn(2+)</name>
        <dbReference type="ChEBI" id="CHEBI:29105"/>
    </cofactor>
    <text evidence="6">Binds 1 zinc ion per subunit.</text>
</comment>
<feature type="binding site" evidence="6">
    <location>
        <position position="97"/>
    </location>
    <ligand>
        <name>Zn(2+)</name>
        <dbReference type="ChEBI" id="CHEBI:29105"/>
    </ligand>
</feature>
<evidence type="ECO:0000256" key="4">
    <source>
        <dbReference type="ARBA" id="ARBA00023239"/>
    </source>
</evidence>
<dbReference type="PANTHER" id="PTHR11002:SF79">
    <property type="entry name" value="CARBONIC ANHYDRASE 2"/>
    <property type="match status" value="1"/>
</dbReference>
<keyword evidence="9" id="KW-1185">Reference proteome</keyword>
<dbReference type="EMBL" id="JAVMIP010000031">
    <property type="protein sequence ID" value="MDS3862470.1"/>
    <property type="molecule type" value="Genomic_DNA"/>
</dbReference>
<dbReference type="Gene3D" id="3.40.1050.10">
    <property type="entry name" value="Carbonic anhydrase"/>
    <property type="match status" value="1"/>
</dbReference>
<dbReference type="Proteomes" id="UP001268256">
    <property type="component" value="Unassembled WGS sequence"/>
</dbReference>
<dbReference type="InterPro" id="IPR001765">
    <property type="entry name" value="Carbonic_anhydrase"/>
</dbReference>
<comment type="function">
    <text evidence="7">Reversible hydration of carbon dioxide.</text>
</comment>
<evidence type="ECO:0000313" key="9">
    <source>
        <dbReference type="Proteomes" id="UP001268256"/>
    </source>
</evidence>
<dbReference type="GO" id="GO:0008270">
    <property type="term" value="F:zinc ion binding"/>
    <property type="evidence" value="ECO:0007669"/>
    <property type="project" value="UniProtKB-UniRule"/>
</dbReference>
<dbReference type="RefSeq" id="WP_322879675.1">
    <property type="nucleotide sequence ID" value="NZ_JAVMIP010000031.1"/>
</dbReference>
<feature type="binding site" evidence="6">
    <location>
        <position position="151"/>
    </location>
    <ligand>
        <name>Zn(2+)</name>
        <dbReference type="ChEBI" id="CHEBI:29105"/>
    </ligand>
</feature>
<proteinExistence type="inferred from homology"/>
<feature type="binding site" evidence="6">
    <location>
        <position position="95"/>
    </location>
    <ligand>
        <name>Zn(2+)</name>
        <dbReference type="ChEBI" id="CHEBI:29105"/>
    </ligand>
</feature>
<accession>A0AAE4JXF1</accession>
<evidence type="ECO:0000256" key="7">
    <source>
        <dbReference type="RuleBase" id="RU003956"/>
    </source>
</evidence>
<evidence type="ECO:0000256" key="1">
    <source>
        <dbReference type="ARBA" id="ARBA00006217"/>
    </source>
</evidence>
<sequence>MSVSRRAALELLGEISRWGVTYPAWRAFGLEPARPINNHQRKTMEIPNTPTTALDRLLAGNQRFVHNKSLHPHQDVRQLAIVTETQTPFAAILSCADARVIPEIIFDQGIGDLFVVRVAGNIAITEEIASEEYAVTILKTPLIVVLGHERCGAVTATLSGKNLPGVMSSLTTAIQPAIALAQTEPGDLLANAIKANVRLQVQRLKNSPVLAEAIRKEALNIVGAYYELASGAVRLLG</sequence>
<dbReference type="EC" id="4.2.1.1" evidence="2 7"/>
<keyword evidence="3 6" id="KW-0862">Zinc</keyword>
<dbReference type="Pfam" id="PF00484">
    <property type="entry name" value="Pro_CA"/>
    <property type="match status" value="1"/>
</dbReference>
<comment type="similarity">
    <text evidence="1 7">Belongs to the beta-class carbonic anhydrase family.</text>
</comment>
<name>A0AAE4JXF1_9CYAN</name>
<dbReference type="InterPro" id="IPR015892">
    <property type="entry name" value="Carbonic_anhydrase_CS"/>
</dbReference>
<evidence type="ECO:0000313" key="8">
    <source>
        <dbReference type="EMBL" id="MDS3862470.1"/>
    </source>
</evidence>
<evidence type="ECO:0000256" key="2">
    <source>
        <dbReference type="ARBA" id="ARBA00012925"/>
    </source>
</evidence>
<gene>
    <name evidence="8" type="ORF">RIF25_16865</name>
</gene>
<evidence type="ECO:0000256" key="3">
    <source>
        <dbReference type="ARBA" id="ARBA00022833"/>
    </source>
</evidence>
<evidence type="ECO:0000256" key="6">
    <source>
        <dbReference type="PIRSR" id="PIRSR601765-1"/>
    </source>
</evidence>
<organism evidence="8 9">
    <name type="scientific">Pseudocalidococcus azoricus BACA0444</name>
    <dbReference type="NCBI Taxonomy" id="2918990"/>
    <lineage>
        <taxon>Bacteria</taxon>
        <taxon>Bacillati</taxon>
        <taxon>Cyanobacteriota</taxon>
        <taxon>Cyanophyceae</taxon>
        <taxon>Acaryochloridales</taxon>
        <taxon>Thermosynechococcaceae</taxon>
        <taxon>Pseudocalidococcus</taxon>
        <taxon>Pseudocalidococcus azoricus</taxon>
    </lineage>
</organism>
<dbReference type="PANTHER" id="PTHR11002">
    <property type="entry name" value="CARBONIC ANHYDRASE"/>
    <property type="match status" value="1"/>
</dbReference>
<dbReference type="SMART" id="SM00947">
    <property type="entry name" value="Pro_CA"/>
    <property type="match status" value="1"/>
</dbReference>
<dbReference type="PROSITE" id="PS00705">
    <property type="entry name" value="PROK_CO2_ANHYDRASE_2"/>
    <property type="match status" value="1"/>
</dbReference>
<comment type="caution">
    <text evidence="8">The sequence shown here is derived from an EMBL/GenBank/DDBJ whole genome shotgun (WGS) entry which is preliminary data.</text>
</comment>